<reference evidence="3" key="1">
    <citation type="journal article" date="2019" name="Int. J. Syst. Evol. Microbiol.">
        <title>The Global Catalogue of Microorganisms (GCM) 10K type strain sequencing project: providing services to taxonomists for standard genome sequencing and annotation.</title>
        <authorList>
            <consortium name="The Broad Institute Genomics Platform"/>
            <consortium name="The Broad Institute Genome Sequencing Center for Infectious Disease"/>
            <person name="Wu L."/>
            <person name="Ma J."/>
        </authorList>
    </citation>
    <scope>NUCLEOTIDE SEQUENCE [LARGE SCALE GENOMIC DNA]</scope>
    <source>
        <strain evidence="3">KCTC 62164</strain>
    </source>
</reference>
<evidence type="ECO:0000313" key="2">
    <source>
        <dbReference type="EMBL" id="MFC3053492.1"/>
    </source>
</evidence>
<gene>
    <name evidence="2" type="ORF">ACFOKA_16455</name>
</gene>
<feature type="signal peptide" evidence="1">
    <location>
        <begin position="1"/>
        <end position="24"/>
    </location>
</feature>
<accession>A0ABV7D8H0</accession>
<dbReference type="SUPFAM" id="SSF56935">
    <property type="entry name" value="Porins"/>
    <property type="match status" value="1"/>
</dbReference>
<dbReference type="InterPro" id="IPR010239">
    <property type="entry name" value="CHP02001"/>
</dbReference>
<evidence type="ECO:0000256" key="1">
    <source>
        <dbReference type="SAM" id="SignalP"/>
    </source>
</evidence>
<dbReference type="NCBIfam" id="TIGR02001">
    <property type="entry name" value="gcw_chp"/>
    <property type="match status" value="1"/>
</dbReference>
<dbReference type="EMBL" id="JBHRSL010000027">
    <property type="protein sequence ID" value="MFC3053492.1"/>
    <property type="molecule type" value="Genomic_DNA"/>
</dbReference>
<proteinExistence type="predicted"/>
<keyword evidence="3" id="KW-1185">Reference proteome</keyword>
<organism evidence="2 3">
    <name type="scientific">Kordiimonas pumila</name>
    <dbReference type="NCBI Taxonomy" id="2161677"/>
    <lineage>
        <taxon>Bacteria</taxon>
        <taxon>Pseudomonadati</taxon>
        <taxon>Pseudomonadota</taxon>
        <taxon>Alphaproteobacteria</taxon>
        <taxon>Kordiimonadales</taxon>
        <taxon>Kordiimonadaceae</taxon>
        <taxon>Kordiimonas</taxon>
    </lineage>
</organism>
<dbReference type="Pfam" id="PF09694">
    <property type="entry name" value="Gcw_chp"/>
    <property type="match status" value="1"/>
</dbReference>
<dbReference type="Proteomes" id="UP001595444">
    <property type="component" value="Unassembled WGS sequence"/>
</dbReference>
<name>A0ABV7D8H0_9PROT</name>
<comment type="caution">
    <text evidence="2">The sequence shown here is derived from an EMBL/GenBank/DDBJ whole genome shotgun (WGS) entry which is preliminary data.</text>
</comment>
<evidence type="ECO:0000313" key="3">
    <source>
        <dbReference type="Proteomes" id="UP001595444"/>
    </source>
</evidence>
<protein>
    <submittedName>
        <fullName evidence="2">TorF family putative porin</fullName>
    </submittedName>
</protein>
<dbReference type="RefSeq" id="WP_194215560.1">
    <property type="nucleotide sequence ID" value="NZ_CP061205.1"/>
</dbReference>
<sequence length="234" mass="24861">MPITKRMTPRAVLLACSASIALMAAPQVAAQDEPAVSLSANAALVSDYRFRGISLSDKDIALQGGFDVATSSGFYVGTWGSSIEQYAGSELELDIYAGYATTLGELDIDVGILAYTYPGSSDTTYWEPYASIGGTVGTIGWTLGAAYALDQSSIGDQDNIYVYLDTSIPLEDTPVSFATRIAYEDGAFGDDKFDWSIGVNYDFESYSIGVAYIDTNVDTNEGKAGVVFSLSSSF</sequence>
<feature type="chain" id="PRO_5046123394" evidence="1">
    <location>
        <begin position="25"/>
        <end position="234"/>
    </location>
</feature>
<keyword evidence="1" id="KW-0732">Signal</keyword>